<reference evidence="2 3" key="1">
    <citation type="submission" date="2013-11" db="EMBL/GenBank/DDBJ databases">
        <authorList>
            <person name="da Piedade I."/>
            <person name="Tang M.H.E."/>
            <person name="Bojesen A.M."/>
        </authorList>
    </citation>
    <scope>NUCLEOTIDE SEQUENCE [LARGE SCALE GENOMIC DNA]</scope>
    <source>
        <strain evidence="2 3">Sz4is</strain>
    </source>
</reference>
<gene>
    <name evidence="2" type="ORF">AT55_00034</name>
</gene>
<keyword evidence="1" id="KW-0175">Coiled coil</keyword>
<dbReference type="EMBL" id="JAUE01000033">
    <property type="protein sequence ID" value="KIS17986.1"/>
    <property type="molecule type" value="Genomic_DNA"/>
</dbReference>
<evidence type="ECO:0000256" key="1">
    <source>
        <dbReference type="SAM" id="Coils"/>
    </source>
</evidence>
<feature type="coiled-coil region" evidence="1">
    <location>
        <begin position="61"/>
        <end position="88"/>
    </location>
</feature>
<evidence type="ECO:0008006" key="4">
    <source>
        <dbReference type="Google" id="ProtNLM"/>
    </source>
</evidence>
<dbReference type="AlphaFoldDB" id="A0AAW3GMJ9"/>
<organism evidence="2 3">
    <name type="scientific">Streptococcus equi subsp. zooepidemicus Sz4is</name>
    <dbReference type="NCBI Taxonomy" id="1381082"/>
    <lineage>
        <taxon>Bacteria</taxon>
        <taxon>Bacillati</taxon>
        <taxon>Bacillota</taxon>
        <taxon>Bacilli</taxon>
        <taxon>Lactobacillales</taxon>
        <taxon>Streptococcaceae</taxon>
        <taxon>Streptococcus</taxon>
    </lineage>
</organism>
<dbReference type="Proteomes" id="UP000032278">
    <property type="component" value="Unassembled WGS sequence"/>
</dbReference>
<evidence type="ECO:0000313" key="3">
    <source>
        <dbReference type="Proteomes" id="UP000032278"/>
    </source>
</evidence>
<accession>A0AAW3GMJ9</accession>
<dbReference type="RefSeq" id="WP_366534949.1">
    <property type="nucleotide sequence ID" value="NZ_JAUE01000033.1"/>
</dbReference>
<name>A0AAW3GMJ9_STRSZ</name>
<sequence length="137" mass="16229">MNVVIYFKNGNTAYFKDVEDYSTGNLNIVFSYFGVSSQERKSATFYKDSIAGIARQRGQTIMNKRQKKKRLERKKKEMLRSIDFLENIYTKAAEGMRLEYYKIPQGEEKTYHDFFITGFEYATKMFDMAKNQIRSIE</sequence>
<proteinExistence type="predicted"/>
<protein>
    <recommendedName>
        <fullName evidence="4">Phage protein</fullName>
    </recommendedName>
</protein>
<comment type="caution">
    <text evidence="2">The sequence shown here is derived from an EMBL/GenBank/DDBJ whole genome shotgun (WGS) entry which is preliminary data.</text>
</comment>
<evidence type="ECO:0000313" key="2">
    <source>
        <dbReference type="EMBL" id="KIS17986.1"/>
    </source>
</evidence>